<sequence>MRSPSINMFVRSNCGLSGELMTASKTHSLFILMHEDNEFGRCGRTLLWISDHILHRALLSLPSSSSGYARGDREENISNNWVYWGTAHDVHIALLYPFASSIR</sequence>
<proteinExistence type="predicted"/>
<comment type="caution">
    <text evidence="1">The sequence shown here is derived from an EMBL/GenBank/DDBJ whole genome shotgun (WGS) entry which is preliminary data.</text>
</comment>
<name>A0AAN9HR91_CROPI</name>
<evidence type="ECO:0000313" key="2">
    <source>
        <dbReference type="Proteomes" id="UP001372338"/>
    </source>
</evidence>
<keyword evidence="2" id="KW-1185">Reference proteome</keyword>
<gene>
    <name evidence="1" type="ORF">RIF29_43218</name>
</gene>
<dbReference type="AlphaFoldDB" id="A0AAN9HR91"/>
<reference evidence="1 2" key="1">
    <citation type="submission" date="2024-01" db="EMBL/GenBank/DDBJ databases">
        <title>The genomes of 5 underutilized Papilionoideae crops provide insights into root nodulation and disease resistanc.</title>
        <authorList>
            <person name="Yuan L."/>
        </authorList>
    </citation>
    <scope>NUCLEOTIDE SEQUENCE [LARGE SCALE GENOMIC DNA]</scope>
    <source>
        <strain evidence="1">ZHUSHIDOU_FW_LH</strain>
        <tissue evidence="1">Leaf</tissue>
    </source>
</reference>
<organism evidence="1 2">
    <name type="scientific">Crotalaria pallida</name>
    <name type="common">Smooth rattlebox</name>
    <name type="synonym">Crotalaria striata</name>
    <dbReference type="NCBI Taxonomy" id="3830"/>
    <lineage>
        <taxon>Eukaryota</taxon>
        <taxon>Viridiplantae</taxon>
        <taxon>Streptophyta</taxon>
        <taxon>Embryophyta</taxon>
        <taxon>Tracheophyta</taxon>
        <taxon>Spermatophyta</taxon>
        <taxon>Magnoliopsida</taxon>
        <taxon>eudicotyledons</taxon>
        <taxon>Gunneridae</taxon>
        <taxon>Pentapetalae</taxon>
        <taxon>rosids</taxon>
        <taxon>fabids</taxon>
        <taxon>Fabales</taxon>
        <taxon>Fabaceae</taxon>
        <taxon>Papilionoideae</taxon>
        <taxon>50 kb inversion clade</taxon>
        <taxon>genistoids sensu lato</taxon>
        <taxon>core genistoids</taxon>
        <taxon>Crotalarieae</taxon>
        <taxon>Crotalaria</taxon>
    </lineage>
</organism>
<evidence type="ECO:0000313" key="1">
    <source>
        <dbReference type="EMBL" id="KAK7240007.1"/>
    </source>
</evidence>
<protein>
    <submittedName>
        <fullName evidence="1">Uncharacterized protein</fullName>
    </submittedName>
</protein>
<dbReference type="Proteomes" id="UP001372338">
    <property type="component" value="Unassembled WGS sequence"/>
</dbReference>
<dbReference type="EMBL" id="JAYWIO010000011">
    <property type="protein sequence ID" value="KAK7240007.1"/>
    <property type="molecule type" value="Genomic_DNA"/>
</dbReference>
<accession>A0AAN9HR91</accession>